<keyword evidence="2 8" id="KW-0813">Transport</keyword>
<feature type="transmembrane region" description="Helical" evidence="8">
    <location>
        <begin position="147"/>
        <end position="169"/>
    </location>
</feature>
<accession>A0AA87U6Q6</accession>
<dbReference type="SUPFAM" id="SSF161098">
    <property type="entry name" value="MetI-like"/>
    <property type="match status" value="1"/>
</dbReference>
<comment type="subcellular location">
    <subcellularLocation>
        <location evidence="1">Cell inner membrane</location>
        <topology evidence="1">Multi-pass membrane protein</topology>
    </subcellularLocation>
    <subcellularLocation>
        <location evidence="8">Cell membrane</location>
        <topology evidence="8">Multi-pass membrane protein</topology>
    </subcellularLocation>
</comment>
<evidence type="ECO:0000256" key="7">
    <source>
        <dbReference type="ARBA" id="ARBA00023136"/>
    </source>
</evidence>
<feature type="transmembrane region" description="Helical" evidence="8">
    <location>
        <begin position="71"/>
        <end position="98"/>
    </location>
</feature>
<feature type="transmembrane region" description="Helical" evidence="8">
    <location>
        <begin position="203"/>
        <end position="224"/>
    </location>
</feature>
<dbReference type="PROSITE" id="PS50928">
    <property type="entry name" value="ABC_TM1"/>
    <property type="match status" value="1"/>
</dbReference>
<dbReference type="Pfam" id="PF00528">
    <property type="entry name" value="BPD_transp_1"/>
    <property type="match status" value="1"/>
</dbReference>
<proteinExistence type="inferred from homology"/>
<protein>
    <submittedName>
        <fullName evidence="10">Polyamine ABC transporter permease protein</fullName>
    </submittedName>
</protein>
<dbReference type="Gene3D" id="1.10.3720.10">
    <property type="entry name" value="MetI-like"/>
    <property type="match status" value="1"/>
</dbReference>
<evidence type="ECO:0000313" key="11">
    <source>
        <dbReference type="Proteomes" id="UP000026941"/>
    </source>
</evidence>
<sequence length="272" mass="29938">MNWFLQPASKTQITHLQRLWLYVLTVLTLIFLVAPTLIVIPMSFSPSDFLEFPPRGFSLRWYENYFYSTDWMTATFVSLRAAILSMLCATSLGTAAAYGIWAGRSNGRTLLWGLFAMPMAIPIIILAIGALFVLARLGLVNTTTGLVAMHTALALPLVLIVVTAGLASYDINQEQAARSLGATRPYAFFTVTLPQIKFSVISAMLFSFFASFDEVVVAMFISNGPHATLNRRMFNSLRDSVDPTIAAISTCLIAVSIVLLVLGQIFKPRTTH</sequence>
<evidence type="ECO:0000259" key="9">
    <source>
        <dbReference type="PROSITE" id="PS50928"/>
    </source>
</evidence>
<evidence type="ECO:0000256" key="3">
    <source>
        <dbReference type="ARBA" id="ARBA00022475"/>
    </source>
</evidence>
<keyword evidence="5 8" id="KW-0812">Transmembrane</keyword>
<dbReference type="PANTHER" id="PTHR43357">
    <property type="entry name" value="INNER MEMBRANE ABC TRANSPORTER PERMEASE PROTEIN YDCV"/>
    <property type="match status" value="1"/>
</dbReference>
<keyword evidence="6 8" id="KW-1133">Transmembrane helix</keyword>
<keyword evidence="7 8" id="KW-0472">Membrane</keyword>
<name>A0AA87U6Q6_RHIRH</name>
<evidence type="ECO:0000256" key="2">
    <source>
        <dbReference type="ARBA" id="ARBA00022448"/>
    </source>
</evidence>
<dbReference type="GO" id="GO:0005886">
    <property type="term" value="C:plasma membrane"/>
    <property type="evidence" value="ECO:0007669"/>
    <property type="project" value="UniProtKB-SubCell"/>
</dbReference>
<organism evidence="10 11">
    <name type="scientific">Rhizobium rhizogenes NBRC 13257</name>
    <dbReference type="NCBI Taxonomy" id="1220581"/>
    <lineage>
        <taxon>Bacteria</taxon>
        <taxon>Pseudomonadati</taxon>
        <taxon>Pseudomonadota</taxon>
        <taxon>Alphaproteobacteria</taxon>
        <taxon>Hyphomicrobiales</taxon>
        <taxon>Rhizobiaceae</taxon>
        <taxon>Rhizobium/Agrobacterium group</taxon>
        <taxon>Rhizobium</taxon>
    </lineage>
</organism>
<dbReference type="CDD" id="cd06261">
    <property type="entry name" value="TM_PBP2"/>
    <property type="match status" value="1"/>
</dbReference>
<evidence type="ECO:0000256" key="6">
    <source>
        <dbReference type="ARBA" id="ARBA00022989"/>
    </source>
</evidence>
<dbReference type="RefSeq" id="WP_042474694.1">
    <property type="nucleotide sequence ID" value="NZ_BAYX01000012.1"/>
</dbReference>
<dbReference type="AlphaFoldDB" id="A0AA87U6Q6"/>
<evidence type="ECO:0000256" key="5">
    <source>
        <dbReference type="ARBA" id="ARBA00022692"/>
    </source>
</evidence>
<evidence type="ECO:0000256" key="8">
    <source>
        <dbReference type="RuleBase" id="RU363032"/>
    </source>
</evidence>
<reference evidence="10 11" key="1">
    <citation type="submission" date="2014-05" db="EMBL/GenBank/DDBJ databases">
        <title>Whole genome shotgun sequence of Rhizobium rhizogenes NBRC 13257.</title>
        <authorList>
            <person name="Katano-Makiyama Y."/>
            <person name="Hosoyama A."/>
            <person name="Hashimoto M."/>
            <person name="Hosoyama Y."/>
            <person name="Noguchi M."/>
            <person name="Tsuchikane K."/>
            <person name="Kimura A."/>
            <person name="Ohji S."/>
            <person name="Ichikawa N."/>
            <person name="Yamazoe A."/>
            <person name="Fujita N."/>
        </authorList>
    </citation>
    <scope>NUCLEOTIDE SEQUENCE [LARGE SCALE GENOMIC DNA]</scope>
    <source>
        <strain evidence="10 11">NBRC 13257</strain>
    </source>
</reference>
<dbReference type="PANTHER" id="PTHR43357:SF4">
    <property type="entry name" value="INNER MEMBRANE ABC TRANSPORTER PERMEASE PROTEIN YDCV"/>
    <property type="match status" value="1"/>
</dbReference>
<evidence type="ECO:0000256" key="1">
    <source>
        <dbReference type="ARBA" id="ARBA00004429"/>
    </source>
</evidence>
<comment type="similarity">
    <text evidence="8">Belongs to the binding-protein-dependent transport system permease family.</text>
</comment>
<dbReference type="Proteomes" id="UP000026941">
    <property type="component" value="Unassembled WGS sequence"/>
</dbReference>
<dbReference type="EMBL" id="BAYX01000012">
    <property type="protein sequence ID" value="GAJ95499.1"/>
    <property type="molecule type" value="Genomic_DNA"/>
</dbReference>
<dbReference type="GO" id="GO:0055085">
    <property type="term" value="P:transmembrane transport"/>
    <property type="evidence" value="ECO:0007669"/>
    <property type="project" value="InterPro"/>
</dbReference>
<gene>
    <name evidence="10" type="ORF">RRH01S_12_00560</name>
</gene>
<dbReference type="InterPro" id="IPR035906">
    <property type="entry name" value="MetI-like_sf"/>
</dbReference>
<feature type="transmembrane region" description="Helical" evidence="8">
    <location>
        <begin position="110"/>
        <end position="135"/>
    </location>
</feature>
<keyword evidence="4" id="KW-0997">Cell inner membrane</keyword>
<feature type="domain" description="ABC transmembrane type-1" evidence="9">
    <location>
        <begin position="75"/>
        <end position="263"/>
    </location>
</feature>
<keyword evidence="3" id="KW-1003">Cell membrane</keyword>
<dbReference type="InterPro" id="IPR000515">
    <property type="entry name" value="MetI-like"/>
</dbReference>
<feature type="transmembrane region" description="Helical" evidence="8">
    <location>
        <begin position="20"/>
        <end position="44"/>
    </location>
</feature>
<feature type="transmembrane region" description="Helical" evidence="8">
    <location>
        <begin position="244"/>
        <end position="266"/>
    </location>
</feature>
<comment type="caution">
    <text evidence="10">The sequence shown here is derived from an EMBL/GenBank/DDBJ whole genome shotgun (WGS) entry which is preliminary data.</text>
</comment>
<evidence type="ECO:0000256" key="4">
    <source>
        <dbReference type="ARBA" id="ARBA00022519"/>
    </source>
</evidence>
<evidence type="ECO:0000313" key="10">
    <source>
        <dbReference type="EMBL" id="GAJ95499.1"/>
    </source>
</evidence>